<dbReference type="CDD" id="cd03188">
    <property type="entry name" value="GST_C_Beta"/>
    <property type="match status" value="1"/>
</dbReference>
<accession>A0A291MY03</accession>
<dbReference type="Gene3D" id="3.40.30.10">
    <property type="entry name" value="Glutaredoxin"/>
    <property type="match status" value="1"/>
</dbReference>
<keyword evidence="1" id="KW-1133">Transmembrane helix</keyword>
<dbReference type="InterPro" id="IPR004045">
    <property type="entry name" value="Glutathione_S-Trfase_N"/>
</dbReference>
<dbReference type="Proteomes" id="UP000219422">
    <property type="component" value="Chromosome"/>
</dbReference>
<dbReference type="PANTHER" id="PTHR44051:SF8">
    <property type="entry name" value="GLUTATHIONE S-TRANSFERASE GSTA"/>
    <property type="match status" value="1"/>
</dbReference>
<evidence type="ECO:0000259" key="2">
    <source>
        <dbReference type="PROSITE" id="PS50405"/>
    </source>
</evidence>
<evidence type="ECO:0000313" key="3">
    <source>
        <dbReference type="EMBL" id="ATI79999.1"/>
    </source>
</evidence>
<dbReference type="InterPro" id="IPR036282">
    <property type="entry name" value="Glutathione-S-Trfase_C_sf"/>
</dbReference>
<dbReference type="InterPro" id="IPR010987">
    <property type="entry name" value="Glutathione-S-Trfase_C-like"/>
</dbReference>
<dbReference type="EMBL" id="CP023741">
    <property type="protein sequence ID" value="ATI79999.1"/>
    <property type="molecule type" value="Genomic_DNA"/>
</dbReference>
<dbReference type="KEGG" id="sya:A6768_08260"/>
<keyword evidence="1" id="KW-0472">Membrane</keyword>
<organism evidence="3 4">
    <name type="scientific">Sphingobium yanoikuyae</name>
    <name type="common">Sphingomonas yanoikuyae</name>
    <dbReference type="NCBI Taxonomy" id="13690"/>
    <lineage>
        <taxon>Bacteria</taxon>
        <taxon>Pseudomonadati</taxon>
        <taxon>Pseudomonadota</taxon>
        <taxon>Alphaproteobacteria</taxon>
        <taxon>Sphingomonadales</taxon>
        <taxon>Sphingomonadaceae</taxon>
        <taxon>Sphingobium</taxon>
    </lineage>
</organism>
<dbReference type="AlphaFoldDB" id="A0A291MY03"/>
<dbReference type="SFLD" id="SFLDS00019">
    <property type="entry name" value="Glutathione_Transferase_(cytos"/>
    <property type="match status" value="1"/>
</dbReference>
<dbReference type="Pfam" id="PF13410">
    <property type="entry name" value="GST_C_2"/>
    <property type="match status" value="1"/>
</dbReference>
<dbReference type="SUPFAM" id="SSF47616">
    <property type="entry name" value="GST C-terminal domain-like"/>
    <property type="match status" value="1"/>
</dbReference>
<protein>
    <submittedName>
        <fullName evidence="3">Glutathione transferase GstA</fullName>
    </submittedName>
</protein>
<dbReference type="GeneID" id="57776826"/>
<feature type="domain" description="GST C-terminal" evidence="2">
    <location>
        <begin position="87"/>
        <end position="204"/>
    </location>
</feature>
<keyword evidence="1" id="KW-0812">Transmembrane</keyword>
<sequence>MKLFAHPGASSMSVHILLRETGLPFELEMIDVKAKVRPDGTGYREVAGRGLVPLLQLADGASITENTVIAQFICDAAGRADLMPRQGSIARYQVMEWQSFVASELDKAFTPLFWGIGEDEEVAVRANLVLRLSEVDRALGQLPFLTGDRFTAADAYMFVIASWALFFAIDLSAMPNLRAYLARIGQRRSVTDALAAEGPGLVPIIAA</sequence>
<dbReference type="SUPFAM" id="SSF52833">
    <property type="entry name" value="Thioredoxin-like"/>
    <property type="match status" value="1"/>
</dbReference>
<dbReference type="GO" id="GO:0016740">
    <property type="term" value="F:transferase activity"/>
    <property type="evidence" value="ECO:0007669"/>
    <property type="project" value="UniProtKB-KW"/>
</dbReference>
<dbReference type="Pfam" id="PF13409">
    <property type="entry name" value="GST_N_2"/>
    <property type="match status" value="1"/>
</dbReference>
<dbReference type="RefSeq" id="WP_097383251.1">
    <property type="nucleotide sequence ID" value="NZ_CP023741.1"/>
</dbReference>
<dbReference type="CDD" id="cd03057">
    <property type="entry name" value="GST_N_Beta"/>
    <property type="match status" value="1"/>
</dbReference>
<name>A0A291MY03_SPHYA</name>
<dbReference type="Gene3D" id="1.20.1050.10">
    <property type="match status" value="1"/>
</dbReference>
<dbReference type="SFLD" id="SFLDG01150">
    <property type="entry name" value="Main.1:_Beta-like"/>
    <property type="match status" value="1"/>
</dbReference>
<keyword evidence="3" id="KW-0808">Transferase</keyword>
<evidence type="ECO:0000313" key="4">
    <source>
        <dbReference type="Proteomes" id="UP000219422"/>
    </source>
</evidence>
<dbReference type="PROSITE" id="PS50405">
    <property type="entry name" value="GST_CTER"/>
    <property type="match status" value="1"/>
</dbReference>
<dbReference type="InterPro" id="IPR040079">
    <property type="entry name" value="Glutathione_S-Trfase"/>
</dbReference>
<proteinExistence type="predicted"/>
<gene>
    <name evidence="3" type="ORF">A6768_08260</name>
</gene>
<dbReference type="InterPro" id="IPR036249">
    <property type="entry name" value="Thioredoxin-like_sf"/>
</dbReference>
<dbReference type="PANTHER" id="PTHR44051">
    <property type="entry name" value="GLUTATHIONE S-TRANSFERASE-RELATED"/>
    <property type="match status" value="1"/>
</dbReference>
<reference evidence="3 4" key="1">
    <citation type="submission" date="2017-10" db="EMBL/GenBank/DDBJ databases">
        <title>Sphingobium yanoikuyae S72.</title>
        <authorList>
            <person name="Sanchez E."/>
            <person name="Bustos P."/>
            <person name="Mendoza P."/>
            <person name="Guo X."/>
            <person name="Mendoza A."/>
        </authorList>
    </citation>
    <scope>NUCLEOTIDE SEQUENCE [LARGE SCALE GENOMIC DNA]</scope>
    <source>
        <strain evidence="3 4">S72</strain>
    </source>
</reference>
<evidence type="ECO:0000256" key="1">
    <source>
        <dbReference type="SAM" id="Phobius"/>
    </source>
</evidence>
<dbReference type="SFLD" id="SFLDG00358">
    <property type="entry name" value="Main_(cytGST)"/>
    <property type="match status" value="1"/>
</dbReference>
<feature type="transmembrane region" description="Helical" evidence="1">
    <location>
        <begin position="155"/>
        <end position="173"/>
    </location>
</feature>